<dbReference type="GO" id="GO:0008289">
    <property type="term" value="F:lipid binding"/>
    <property type="evidence" value="ECO:0007669"/>
    <property type="project" value="UniProtKB-KW"/>
</dbReference>
<evidence type="ECO:0000256" key="10">
    <source>
        <dbReference type="ARBA" id="ARBA00023121"/>
    </source>
</evidence>
<feature type="domain" description="SMP-LTD" evidence="14">
    <location>
        <begin position="281"/>
        <end position="463"/>
    </location>
</feature>
<dbReference type="Proteomes" id="UP000077202">
    <property type="component" value="Unassembled WGS sequence"/>
</dbReference>
<keyword evidence="9" id="KW-0445">Lipid transport</keyword>
<dbReference type="PROSITE" id="PS50004">
    <property type="entry name" value="C2"/>
    <property type="match status" value="2"/>
</dbReference>
<evidence type="ECO:0000256" key="11">
    <source>
        <dbReference type="ARBA" id="ARBA00023136"/>
    </source>
</evidence>
<comment type="similarity">
    <text evidence="2">Belongs to the synaptotagmin family.</text>
</comment>
<dbReference type="GO" id="GO:0006869">
    <property type="term" value="P:lipid transport"/>
    <property type="evidence" value="ECO:0007669"/>
    <property type="project" value="UniProtKB-KW"/>
</dbReference>
<gene>
    <name evidence="15" type="ORF">AXG93_1923s1790</name>
</gene>
<name>A0A176VE06_MARPO</name>
<evidence type="ECO:0000256" key="12">
    <source>
        <dbReference type="SAM" id="Phobius"/>
    </source>
</evidence>
<keyword evidence="16" id="KW-1185">Reference proteome</keyword>
<keyword evidence="8 12" id="KW-1133">Transmembrane helix</keyword>
<dbReference type="GO" id="GO:0046872">
    <property type="term" value="F:metal ion binding"/>
    <property type="evidence" value="ECO:0007669"/>
    <property type="project" value="UniProtKB-KW"/>
</dbReference>
<evidence type="ECO:0000313" key="15">
    <source>
        <dbReference type="EMBL" id="OAE18622.1"/>
    </source>
</evidence>
<keyword evidence="4 12" id="KW-0812">Transmembrane</keyword>
<evidence type="ECO:0000313" key="16">
    <source>
        <dbReference type="Proteomes" id="UP000077202"/>
    </source>
</evidence>
<dbReference type="InterPro" id="IPR045050">
    <property type="entry name" value="Synaptotagmin_plant"/>
</dbReference>
<keyword evidence="5" id="KW-0479">Metal-binding</keyword>
<dbReference type="AlphaFoldDB" id="A0A176VE06"/>
<dbReference type="InterPro" id="IPR000008">
    <property type="entry name" value="C2_dom"/>
</dbReference>
<evidence type="ECO:0000259" key="13">
    <source>
        <dbReference type="PROSITE" id="PS50004"/>
    </source>
</evidence>
<keyword evidence="3" id="KW-0813">Transport</keyword>
<keyword evidence="10" id="KW-0446">Lipid-binding</keyword>
<dbReference type="Gene3D" id="2.60.40.150">
    <property type="entry name" value="C2 domain"/>
    <property type="match status" value="2"/>
</dbReference>
<dbReference type="PANTHER" id="PTHR10774">
    <property type="entry name" value="EXTENDED SYNAPTOTAGMIN-RELATED"/>
    <property type="match status" value="1"/>
</dbReference>
<dbReference type="CDD" id="cd00030">
    <property type="entry name" value="C2"/>
    <property type="match status" value="2"/>
</dbReference>
<evidence type="ECO:0000256" key="6">
    <source>
        <dbReference type="ARBA" id="ARBA00022737"/>
    </source>
</evidence>
<evidence type="ECO:0000256" key="3">
    <source>
        <dbReference type="ARBA" id="ARBA00022448"/>
    </source>
</evidence>
<dbReference type="Pfam" id="PF00168">
    <property type="entry name" value="C2"/>
    <property type="match status" value="2"/>
</dbReference>
<dbReference type="PROSITE" id="PS51847">
    <property type="entry name" value="SMP"/>
    <property type="match status" value="1"/>
</dbReference>
<dbReference type="InterPro" id="IPR039010">
    <property type="entry name" value="Synaptotagmin_SMP"/>
</dbReference>
<dbReference type="InterPro" id="IPR031468">
    <property type="entry name" value="SMP_LBD"/>
</dbReference>
<evidence type="ECO:0000256" key="1">
    <source>
        <dbReference type="ARBA" id="ARBA00004167"/>
    </source>
</evidence>
<protein>
    <submittedName>
        <fullName evidence="15">Uncharacterized protein</fullName>
    </submittedName>
</protein>
<dbReference type="PANTHER" id="PTHR10774:SF149">
    <property type="entry name" value="SYNAPTOTAGMIN-5"/>
    <property type="match status" value="1"/>
</dbReference>
<keyword evidence="11 12" id="KW-0472">Membrane</keyword>
<comment type="subcellular location">
    <subcellularLocation>
        <location evidence="1">Membrane</location>
        <topology evidence="1">Single-pass membrane protein</topology>
    </subcellularLocation>
</comment>
<evidence type="ECO:0000256" key="2">
    <source>
        <dbReference type="ARBA" id="ARBA00006996"/>
    </source>
</evidence>
<feature type="domain" description="C2" evidence="13">
    <location>
        <begin position="684"/>
        <end position="802"/>
    </location>
</feature>
<evidence type="ECO:0000256" key="9">
    <source>
        <dbReference type="ARBA" id="ARBA00023055"/>
    </source>
</evidence>
<dbReference type="EMBL" id="LVLJ01004028">
    <property type="protein sequence ID" value="OAE18622.1"/>
    <property type="molecule type" value="Genomic_DNA"/>
</dbReference>
<evidence type="ECO:0000256" key="7">
    <source>
        <dbReference type="ARBA" id="ARBA00022837"/>
    </source>
</evidence>
<dbReference type="GO" id="GO:0005783">
    <property type="term" value="C:endoplasmic reticulum"/>
    <property type="evidence" value="ECO:0007669"/>
    <property type="project" value="TreeGrafter"/>
</dbReference>
<dbReference type="SUPFAM" id="SSF49562">
    <property type="entry name" value="C2 domain (Calcium/lipid-binding domain, CaLB)"/>
    <property type="match status" value="2"/>
</dbReference>
<dbReference type="GO" id="GO:0016020">
    <property type="term" value="C:membrane"/>
    <property type="evidence" value="ECO:0007669"/>
    <property type="project" value="UniProtKB-SubCell"/>
</dbReference>
<accession>A0A176VE06</accession>
<dbReference type="PRINTS" id="PR00360">
    <property type="entry name" value="C2DOMAIN"/>
</dbReference>
<organism evidence="15 16">
    <name type="scientific">Marchantia polymorpha subsp. ruderalis</name>
    <dbReference type="NCBI Taxonomy" id="1480154"/>
    <lineage>
        <taxon>Eukaryota</taxon>
        <taxon>Viridiplantae</taxon>
        <taxon>Streptophyta</taxon>
        <taxon>Embryophyta</taxon>
        <taxon>Marchantiophyta</taxon>
        <taxon>Marchantiopsida</taxon>
        <taxon>Marchantiidae</taxon>
        <taxon>Marchantiales</taxon>
        <taxon>Marchantiaceae</taxon>
        <taxon>Marchantia</taxon>
    </lineage>
</organism>
<keyword evidence="6" id="KW-0677">Repeat</keyword>
<feature type="domain" description="C2" evidence="13">
    <location>
        <begin position="481"/>
        <end position="599"/>
    </location>
</feature>
<dbReference type="FunFam" id="2.60.40.150:FF:000100">
    <property type="entry name" value="Extended synaptotagmin-2"/>
    <property type="match status" value="1"/>
</dbReference>
<dbReference type="Pfam" id="PF17047">
    <property type="entry name" value="SMP_LBD"/>
    <property type="match status" value="1"/>
</dbReference>
<comment type="caution">
    <text evidence="15">The sequence shown here is derived from an EMBL/GenBank/DDBJ whole genome shotgun (WGS) entry which is preliminary data.</text>
</comment>
<dbReference type="SMART" id="SM00239">
    <property type="entry name" value="C2"/>
    <property type="match status" value="2"/>
</dbReference>
<dbReference type="InterPro" id="IPR035892">
    <property type="entry name" value="C2_domain_sf"/>
</dbReference>
<sequence>MYWLTLADVIRTGKFERDESSGGADRRSRKEVLFGLDGAVRERKRPAGRTDGWTEPCECGGAWGEDWGTAELQLIDWYDASAVLRFDFLLLTVRGTPAAARFGNGAVWSSRGGSGVESRPRFAVIFSFSRLASGACSSATSETRKLLWVRNWPSDVALQVCSLAVVHYGRHQYLEHGRGPTMDWNVMLEMVIQSIAEHIYTGPAELLEYYRILAVELFVGLAYGMVLGLGFMLALVHWQRQRARQRQEKAIHVAALSQMSLNDLRKLFPQDDIPLWLVIGKYEKVNWINMYLKKIWPLFSKATSIVMKEVWEPFIDQYRPSTITALTFQKFTIGTIAPSIQGLRIAHSTPDEIAMDAECVWQGNPSIILKVRTLMGLTFPIQVKDVSLVMVMRLIFRPLVEELPGFAAFTYSIKKKKRFDFRLKVIGGDIGSFPGLAGTVEETIRATVLDCLMWPMRIPVIILPSPLEGDNARLQQHMYPRRGGANFTHNDLLPAAGILDVKLVQAKDLLNKDLVSKADAFALLYIRPIPARMKRSKTINGDLSPIWNEIYEFEVEEQETQKLTIKVFDEDREHEEELLGCAQVLLRDLEPGVLTEKWINLVRNLEKPNEGKYRGEVNLELLYRPYNQKFPAMWNPEVAPENLASTSVDPISTSDDPAIPPTYDPFPDEENLNFIESLRLNRGPPLNPDFSFKGQMWEVVRGVLSVTVLRGENLISADMNGLSDPFVTLKMRKSRIKKQTKVIYKTLNPEWNQTLDFLVEDAIHDMLHIKVWDHDTFKKDFLGKCATTLTKTIYMGEYNAEFKLDGVSSGKLFLHMKWTPQPFELLNGKRQRRHSSIL</sequence>
<reference evidence="15" key="1">
    <citation type="submission" date="2016-03" db="EMBL/GenBank/DDBJ databases">
        <title>Mechanisms controlling the formation of the plant cell surface in tip-growing cells are functionally conserved among land plants.</title>
        <authorList>
            <person name="Honkanen S."/>
            <person name="Jones V.A."/>
            <person name="Morieri G."/>
            <person name="Champion C."/>
            <person name="Hetherington A.J."/>
            <person name="Kelly S."/>
            <person name="Saint-Marcoux D."/>
            <person name="Proust H."/>
            <person name="Prescott H."/>
            <person name="Dolan L."/>
        </authorList>
    </citation>
    <scope>NUCLEOTIDE SEQUENCE [LARGE SCALE GENOMIC DNA]</scope>
    <source>
        <tissue evidence="15">Whole gametophyte</tissue>
    </source>
</reference>
<evidence type="ECO:0000256" key="4">
    <source>
        <dbReference type="ARBA" id="ARBA00022692"/>
    </source>
</evidence>
<keyword evidence="7" id="KW-0106">Calcium</keyword>
<evidence type="ECO:0000259" key="14">
    <source>
        <dbReference type="PROSITE" id="PS51847"/>
    </source>
</evidence>
<evidence type="ECO:0000256" key="8">
    <source>
        <dbReference type="ARBA" id="ARBA00022989"/>
    </source>
</evidence>
<proteinExistence type="inferred from homology"/>
<dbReference type="CDD" id="cd21677">
    <property type="entry name" value="SMP_SYT"/>
    <property type="match status" value="1"/>
</dbReference>
<feature type="transmembrane region" description="Helical" evidence="12">
    <location>
        <begin position="209"/>
        <end position="236"/>
    </location>
</feature>
<evidence type="ECO:0000256" key="5">
    <source>
        <dbReference type="ARBA" id="ARBA00022723"/>
    </source>
</evidence>